<dbReference type="AlphaFoldDB" id="A0A5B7CQI7"/>
<protein>
    <submittedName>
        <fullName evidence="2">Uncharacterized protein</fullName>
    </submittedName>
</protein>
<evidence type="ECO:0000256" key="1">
    <source>
        <dbReference type="SAM" id="Phobius"/>
    </source>
</evidence>
<name>A0A5B7CQI7_PORTR</name>
<feature type="transmembrane region" description="Helical" evidence="1">
    <location>
        <begin position="17"/>
        <end position="38"/>
    </location>
</feature>
<proteinExistence type="predicted"/>
<dbReference type="EMBL" id="VSRR010000180">
    <property type="protein sequence ID" value="MPC11759.1"/>
    <property type="molecule type" value="Genomic_DNA"/>
</dbReference>
<evidence type="ECO:0000313" key="2">
    <source>
        <dbReference type="EMBL" id="MPC11759.1"/>
    </source>
</evidence>
<sequence length="116" mass="12148">MHCTHPCISSTILPIKLLLPAFGVLIRTTICIAVTFIASDIFNAPLGGRLQRYGLLFCLDVGQVVLSVSLAPLVPGLREGRVSRSIGAERGAPCVGPSPGCHNGVMDVIGNSPDKI</sequence>
<keyword evidence="1" id="KW-0812">Transmembrane</keyword>
<keyword evidence="1" id="KW-1133">Transmembrane helix</keyword>
<dbReference type="Proteomes" id="UP000324222">
    <property type="component" value="Unassembled WGS sequence"/>
</dbReference>
<accession>A0A5B7CQI7</accession>
<organism evidence="2 3">
    <name type="scientific">Portunus trituberculatus</name>
    <name type="common">Swimming crab</name>
    <name type="synonym">Neptunus trituberculatus</name>
    <dbReference type="NCBI Taxonomy" id="210409"/>
    <lineage>
        <taxon>Eukaryota</taxon>
        <taxon>Metazoa</taxon>
        <taxon>Ecdysozoa</taxon>
        <taxon>Arthropoda</taxon>
        <taxon>Crustacea</taxon>
        <taxon>Multicrustacea</taxon>
        <taxon>Malacostraca</taxon>
        <taxon>Eumalacostraca</taxon>
        <taxon>Eucarida</taxon>
        <taxon>Decapoda</taxon>
        <taxon>Pleocyemata</taxon>
        <taxon>Brachyura</taxon>
        <taxon>Eubrachyura</taxon>
        <taxon>Portunoidea</taxon>
        <taxon>Portunidae</taxon>
        <taxon>Portuninae</taxon>
        <taxon>Portunus</taxon>
    </lineage>
</organism>
<gene>
    <name evidence="2" type="ORF">E2C01_004434</name>
</gene>
<evidence type="ECO:0000313" key="3">
    <source>
        <dbReference type="Proteomes" id="UP000324222"/>
    </source>
</evidence>
<keyword evidence="3" id="KW-1185">Reference proteome</keyword>
<keyword evidence="1" id="KW-0472">Membrane</keyword>
<comment type="caution">
    <text evidence="2">The sequence shown here is derived from an EMBL/GenBank/DDBJ whole genome shotgun (WGS) entry which is preliminary data.</text>
</comment>
<reference evidence="2 3" key="1">
    <citation type="submission" date="2019-05" db="EMBL/GenBank/DDBJ databases">
        <title>Another draft genome of Portunus trituberculatus and its Hox gene families provides insights of decapod evolution.</title>
        <authorList>
            <person name="Jeong J.-H."/>
            <person name="Song I."/>
            <person name="Kim S."/>
            <person name="Choi T."/>
            <person name="Kim D."/>
            <person name="Ryu S."/>
            <person name="Kim W."/>
        </authorList>
    </citation>
    <scope>NUCLEOTIDE SEQUENCE [LARGE SCALE GENOMIC DNA]</scope>
    <source>
        <tissue evidence="2">Muscle</tissue>
    </source>
</reference>